<dbReference type="STRING" id="589385.SAMN05421504_101162"/>
<name>A0A1H2SBY3_9PSEU</name>
<accession>A0A1H2SBY3</accession>
<dbReference type="Proteomes" id="UP000199515">
    <property type="component" value="Unassembled WGS sequence"/>
</dbReference>
<dbReference type="Pfam" id="PF03171">
    <property type="entry name" value="2OG-FeII_Oxy"/>
    <property type="match status" value="1"/>
</dbReference>
<protein>
    <submittedName>
        <fullName evidence="5">Isopenicillin N synthase</fullName>
    </submittedName>
</protein>
<keyword evidence="6" id="KW-1185">Reference proteome</keyword>
<feature type="domain" description="Fe2OG dioxygenase" evidence="4">
    <location>
        <begin position="174"/>
        <end position="282"/>
    </location>
</feature>
<dbReference type="GO" id="GO:0016491">
    <property type="term" value="F:oxidoreductase activity"/>
    <property type="evidence" value="ECO:0007669"/>
    <property type="project" value="UniProtKB-KW"/>
</dbReference>
<evidence type="ECO:0000256" key="1">
    <source>
        <dbReference type="ARBA" id="ARBA00004792"/>
    </source>
</evidence>
<reference evidence="5 6" key="1">
    <citation type="submission" date="2016-10" db="EMBL/GenBank/DDBJ databases">
        <authorList>
            <person name="de Groot N.N."/>
        </authorList>
    </citation>
    <scope>NUCLEOTIDE SEQUENCE [LARGE SCALE GENOMIC DNA]</scope>
    <source>
        <strain evidence="5 6">CPCC 202699</strain>
    </source>
</reference>
<dbReference type="InterPro" id="IPR044861">
    <property type="entry name" value="IPNS-like_FE2OG_OXY"/>
</dbReference>
<dbReference type="Pfam" id="PF14226">
    <property type="entry name" value="DIOX_N"/>
    <property type="match status" value="1"/>
</dbReference>
<comment type="pathway">
    <text evidence="1">Antibiotic biosynthesis.</text>
</comment>
<dbReference type="GO" id="GO:0017000">
    <property type="term" value="P:antibiotic biosynthetic process"/>
    <property type="evidence" value="ECO:0007669"/>
    <property type="project" value="UniProtKB-KW"/>
</dbReference>
<keyword evidence="3" id="KW-0408">Iron</keyword>
<dbReference type="EMBL" id="FNON01000001">
    <property type="protein sequence ID" value="SDW28644.1"/>
    <property type="molecule type" value="Genomic_DNA"/>
</dbReference>
<dbReference type="InterPro" id="IPR050231">
    <property type="entry name" value="Iron_ascorbate_oxido_reductase"/>
</dbReference>
<dbReference type="InterPro" id="IPR005123">
    <property type="entry name" value="Oxoglu/Fe-dep_dioxygenase_dom"/>
</dbReference>
<dbReference type="PROSITE" id="PS51471">
    <property type="entry name" value="FE2OG_OXY"/>
    <property type="match status" value="1"/>
</dbReference>
<evidence type="ECO:0000313" key="6">
    <source>
        <dbReference type="Proteomes" id="UP000199515"/>
    </source>
</evidence>
<dbReference type="Gene3D" id="2.60.120.330">
    <property type="entry name" value="B-lactam Antibiotic, Isopenicillin N Synthase, Chain"/>
    <property type="match status" value="1"/>
</dbReference>
<evidence type="ECO:0000313" key="5">
    <source>
        <dbReference type="EMBL" id="SDW28644.1"/>
    </source>
</evidence>
<keyword evidence="3" id="KW-0560">Oxidoreductase</keyword>
<dbReference type="InterPro" id="IPR027443">
    <property type="entry name" value="IPNS-like_sf"/>
</dbReference>
<dbReference type="GO" id="GO:0046872">
    <property type="term" value="F:metal ion binding"/>
    <property type="evidence" value="ECO:0007669"/>
    <property type="project" value="UniProtKB-KW"/>
</dbReference>
<dbReference type="InterPro" id="IPR026992">
    <property type="entry name" value="DIOX_N"/>
</dbReference>
<dbReference type="PRINTS" id="PR00682">
    <property type="entry name" value="IPNSYNTHASE"/>
</dbReference>
<dbReference type="PANTHER" id="PTHR47990">
    <property type="entry name" value="2-OXOGLUTARATE (2OG) AND FE(II)-DEPENDENT OXYGENASE SUPERFAMILY PROTEIN-RELATED"/>
    <property type="match status" value="1"/>
</dbReference>
<organism evidence="5 6">
    <name type="scientific">Amycolatopsis xylanica</name>
    <dbReference type="NCBI Taxonomy" id="589385"/>
    <lineage>
        <taxon>Bacteria</taxon>
        <taxon>Bacillati</taxon>
        <taxon>Actinomycetota</taxon>
        <taxon>Actinomycetes</taxon>
        <taxon>Pseudonocardiales</taxon>
        <taxon>Pseudonocardiaceae</taxon>
        <taxon>Amycolatopsis</taxon>
    </lineage>
</organism>
<proteinExistence type="inferred from homology"/>
<dbReference type="OrthoDB" id="21825at2"/>
<sequence>MTLVPTIDISAWTGDQADLVTAVDDALTRVGFLQLTGHGIPQPTIDTMREATSAFFALPIEEKLRSAPADRASDRGYAAQGTEGLAYSLGKTTPPDLAESFVIGAEDIDVSDPAVAAEPYGFFAPNIWPAIPADLRPALTAYASEAHRVARVLLEVFEQALALPRGYLDAYTRHPSRTLRVNHYERRAGVPEPLPGQMRLGAHTDYGIVTVLCADPVPGLQIFGPDGAWHDVVPAEGALVINLGDLTAQWTNDRWRSTLHRVVPPSGPGPSRRQSVAFFFDGDYDARFECLPTCQSPENPPKYPPVLGGEHLHAKVTGGRILEPATAMNTAADRG</sequence>
<evidence type="ECO:0000256" key="2">
    <source>
        <dbReference type="ARBA" id="ARBA00023194"/>
    </source>
</evidence>
<dbReference type="SUPFAM" id="SSF51197">
    <property type="entry name" value="Clavaminate synthase-like"/>
    <property type="match status" value="1"/>
</dbReference>
<comment type="similarity">
    <text evidence="3">Belongs to the iron/ascorbate-dependent oxidoreductase family.</text>
</comment>
<evidence type="ECO:0000256" key="3">
    <source>
        <dbReference type="RuleBase" id="RU003682"/>
    </source>
</evidence>
<dbReference type="RefSeq" id="WP_091287790.1">
    <property type="nucleotide sequence ID" value="NZ_FNON01000001.1"/>
</dbReference>
<keyword evidence="2" id="KW-0045">Antibiotic biosynthesis</keyword>
<dbReference type="AlphaFoldDB" id="A0A1H2SBY3"/>
<gene>
    <name evidence="5" type="ORF">SAMN05421504_101162</name>
</gene>
<evidence type="ECO:0000259" key="4">
    <source>
        <dbReference type="PROSITE" id="PS51471"/>
    </source>
</evidence>
<keyword evidence="3" id="KW-0479">Metal-binding</keyword>